<reference evidence="1 2" key="1">
    <citation type="submission" date="2023-08" db="EMBL/GenBank/DDBJ databases">
        <title>A Necator americanus chromosomal reference genome.</title>
        <authorList>
            <person name="Ilik V."/>
            <person name="Petrzelkova K.J."/>
            <person name="Pardy F."/>
            <person name="Fuh T."/>
            <person name="Niatou-Singa F.S."/>
            <person name="Gouil Q."/>
            <person name="Baker L."/>
            <person name="Ritchie M.E."/>
            <person name="Jex A.R."/>
            <person name="Gazzola D."/>
            <person name="Li H."/>
            <person name="Toshio Fujiwara R."/>
            <person name="Zhan B."/>
            <person name="Aroian R.V."/>
            <person name="Pafco B."/>
            <person name="Schwarz E.M."/>
        </authorList>
    </citation>
    <scope>NUCLEOTIDE SEQUENCE [LARGE SCALE GENOMIC DNA]</scope>
    <source>
        <strain evidence="1 2">Aroian</strain>
        <tissue evidence="1">Whole animal</tissue>
    </source>
</reference>
<evidence type="ECO:0000313" key="1">
    <source>
        <dbReference type="EMBL" id="KAK6742776.1"/>
    </source>
</evidence>
<gene>
    <name evidence="1" type="primary">Necator_chrIII.g10957</name>
    <name evidence="1" type="ORF">RB195_010192</name>
</gene>
<keyword evidence="2" id="KW-1185">Reference proteome</keyword>
<sequence>MALRELYSNFSTGISPFYTNIITDVKRGVRQDVTISPIIFTATIENAMRKLEWDGMGVKVDGWNYTICALLMTSYW</sequence>
<dbReference type="Proteomes" id="UP001303046">
    <property type="component" value="Unassembled WGS sequence"/>
</dbReference>
<protein>
    <recommendedName>
        <fullName evidence="3">Reverse transcriptase domain-containing protein</fullName>
    </recommendedName>
</protein>
<evidence type="ECO:0008006" key="3">
    <source>
        <dbReference type="Google" id="ProtNLM"/>
    </source>
</evidence>
<proteinExistence type="predicted"/>
<organism evidence="1 2">
    <name type="scientific">Necator americanus</name>
    <name type="common">Human hookworm</name>
    <dbReference type="NCBI Taxonomy" id="51031"/>
    <lineage>
        <taxon>Eukaryota</taxon>
        <taxon>Metazoa</taxon>
        <taxon>Ecdysozoa</taxon>
        <taxon>Nematoda</taxon>
        <taxon>Chromadorea</taxon>
        <taxon>Rhabditida</taxon>
        <taxon>Rhabditina</taxon>
        <taxon>Rhabditomorpha</taxon>
        <taxon>Strongyloidea</taxon>
        <taxon>Ancylostomatidae</taxon>
        <taxon>Bunostominae</taxon>
        <taxon>Necator</taxon>
    </lineage>
</organism>
<dbReference type="EMBL" id="JAVFWL010000003">
    <property type="protein sequence ID" value="KAK6742776.1"/>
    <property type="molecule type" value="Genomic_DNA"/>
</dbReference>
<accession>A0ABR1CWT5</accession>
<comment type="caution">
    <text evidence="1">The sequence shown here is derived from an EMBL/GenBank/DDBJ whole genome shotgun (WGS) entry which is preliminary data.</text>
</comment>
<evidence type="ECO:0000313" key="2">
    <source>
        <dbReference type="Proteomes" id="UP001303046"/>
    </source>
</evidence>
<name>A0ABR1CWT5_NECAM</name>